<dbReference type="EMBL" id="CP010429">
    <property type="protein sequence ID" value="AKD53905.1"/>
    <property type="molecule type" value="Genomic_DNA"/>
</dbReference>
<dbReference type="Proteomes" id="UP000033054">
    <property type="component" value="Chromosome"/>
</dbReference>
<evidence type="ECO:0000259" key="6">
    <source>
        <dbReference type="PROSITE" id="PS52004"/>
    </source>
</evidence>
<dbReference type="KEGG" id="srd:SD10_02295"/>
<gene>
    <name evidence="7" type="ORF">SD10_02295</name>
</gene>
<dbReference type="InterPro" id="IPR000873">
    <property type="entry name" value="AMP-dep_synth/lig_dom"/>
</dbReference>
<feature type="domain" description="Carrier" evidence="5">
    <location>
        <begin position="1995"/>
        <end position="2070"/>
    </location>
</feature>
<dbReference type="Gene3D" id="1.10.1200.10">
    <property type="entry name" value="ACP-like"/>
    <property type="match status" value="2"/>
</dbReference>
<evidence type="ECO:0000259" key="5">
    <source>
        <dbReference type="PROSITE" id="PS50075"/>
    </source>
</evidence>
<dbReference type="InterPro" id="IPR018201">
    <property type="entry name" value="Ketoacyl_synth_AS"/>
</dbReference>
<evidence type="ECO:0000313" key="7">
    <source>
        <dbReference type="EMBL" id="AKD53905.1"/>
    </source>
</evidence>
<dbReference type="InterPro" id="IPR016039">
    <property type="entry name" value="Thiolase-like"/>
</dbReference>
<keyword evidence="1" id="KW-0596">Phosphopantetheine</keyword>
<feature type="domain" description="Ketosynthase family 3 (KS3)" evidence="6">
    <location>
        <begin position="681"/>
        <end position="1105"/>
    </location>
</feature>
<dbReference type="PROSITE" id="PS52004">
    <property type="entry name" value="KS3_2"/>
    <property type="match status" value="1"/>
</dbReference>
<dbReference type="HOGENOM" id="CLU_232111_0_0_10"/>
<dbReference type="InterPro" id="IPR036736">
    <property type="entry name" value="ACP-like_sf"/>
</dbReference>
<dbReference type="PANTHER" id="PTHR43775">
    <property type="entry name" value="FATTY ACID SYNTHASE"/>
    <property type="match status" value="1"/>
</dbReference>
<dbReference type="PANTHER" id="PTHR43775:SF37">
    <property type="entry name" value="SI:DKEY-61P9.11"/>
    <property type="match status" value="1"/>
</dbReference>
<dbReference type="InterPro" id="IPR042099">
    <property type="entry name" value="ANL_N_sf"/>
</dbReference>
<accession>A0A0E3ZRR5</accession>
<dbReference type="PATRIC" id="fig|1379870.5.peg.514"/>
<dbReference type="Gene3D" id="3.40.50.720">
    <property type="entry name" value="NAD(P)-binding Rossmann-like Domain"/>
    <property type="match status" value="1"/>
</dbReference>
<protein>
    <recommendedName>
        <fullName evidence="9">Beta-ketoacyl synthase</fullName>
    </recommendedName>
</protein>
<dbReference type="GO" id="GO:0006633">
    <property type="term" value="P:fatty acid biosynthetic process"/>
    <property type="evidence" value="ECO:0007669"/>
    <property type="project" value="InterPro"/>
</dbReference>
<dbReference type="GO" id="GO:0031177">
    <property type="term" value="F:phosphopantetheine binding"/>
    <property type="evidence" value="ECO:0007669"/>
    <property type="project" value="InterPro"/>
</dbReference>
<dbReference type="InterPro" id="IPR016035">
    <property type="entry name" value="Acyl_Trfase/lysoPLipase"/>
</dbReference>
<dbReference type="OrthoDB" id="4317020at2"/>
<dbReference type="InterPro" id="IPR014030">
    <property type="entry name" value="Ketoacyl_synth_N"/>
</dbReference>
<dbReference type="Pfam" id="PF00501">
    <property type="entry name" value="AMP-binding"/>
    <property type="match status" value="1"/>
</dbReference>
<dbReference type="InterPro" id="IPR050091">
    <property type="entry name" value="PKS_NRPS_Biosynth_Enz"/>
</dbReference>
<dbReference type="Gene3D" id="3.40.366.10">
    <property type="entry name" value="Malonyl-Coenzyme A Acyl Carrier Protein, domain 2"/>
    <property type="match status" value="2"/>
</dbReference>
<dbReference type="Gene3D" id="1.10.1240.100">
    <property type="match status" value="1"/>
</dbReference>
<dbReference type="InterPro" id="IPR009081">
    <property type="entry name" value="PP-bd_ACP"/>
</dbReference>
<dbReference type="Pfam" id="PF22621">
    <property type="entry name" value="CurL-like_PKS_C"/>
    <property type="match status" value="1"/>
</dbReference>
<proteinExistence type="predicted"/>
<dbReference type="PROSITE" id="PS50075">
    <property type="entry name" value="CARRIER"/>
    <property type="match status" value="2"/>
</dbReference>
<comment type="function">
    <text evidence="4">Involved in production of the polyketide antibiotic thailandamide.</text>
</comment>
<dbReference type="InterPro" id="IPR057326">
    <property type="entry name" value="KR_dom"/>
</dbReference>
<dbReference type="GO" id="GO:0004315">
    <property type="term" value="F:3-oxoacyl-[acyl-carrier-protein] synthase activity"/>
    <property type="evidence" value="ECO:0007669"/>
    <property type="project" value="InterPro"/>
</dbReference>
<dbReference type="Pfam" id="PF02801">
    <property type="entry name" value="Ketoacyl-synt_C"/>
    <property type="match status" value="1"/>
</dbReference>
<dbReference type="SUPFAM" id="SSF53901">
    <property type="entry name" value="Thiolase-like"/>
    <property type="match status" value="1"/>
</dbReference>
<dbReference type="SMART" id="SM00822">
    <property type="entry name" value="PKS_KR"/>
    <property type="match status" value="1"/>
</dbReference>
<dbReference type="Gene3D" id="3.40.50.12780">
    <property type="entry name" value="N-terminal domain of ligase-like"/>
    <property type="match status" value="1"/>
</dbReference>
<name>A0A0E3ZRR5_9BACT</name>
<keyword evidence="2" id="KW-0597">Phosphoprotein</keyword>
<evidence type="ECO:0000256" key="2">
    <source>
        <dbReference type="ARBA" id="ARBA00022553"/>
    </source>
</evidence>
<dbReference type="SMART" id="SM00823">
    <property type="entry name" value="PKS_PP"/>
    <property type="match status" value="2"/>
</dbReference>
<dbReference type="PROSITE" id="PS00455">
    <property type="entry name" value="AMP_BINDING"/>
    <property type="match status" value="1"/>
</dbReference>
<dbReference type="FunFam" id="3.40.47.10:FF:000019">
    <property type="entry name" value="Polyketide synthase type I"/>
    <property type="match status" value="1"/>
</dbReference>
<organism evidence="7 8">
    <name type="scientific">Spirosoma radiotolerans</name>
    <dbReference type="NCBI Taxonomy" id="1379870"/>
    <lineage>
        <taxon>Bacteria</taxon>
        <taxon>Pseudomonadati</taxon>
        <taxon>Bacteroidota</taxon>
        <taxon>Cytophagia</taxon>
        <taxon>Cytophagales</taxon>
        <taxon>Cytophagaceae</taxon>
        <taxon>Spirosoma</taxon>
    </lineage>
</organism>
<dbReference type="SMART" id="SM00825">
    <property type="entry name" value="PKS_KS"/>
    <property type="match status" value="1"/>
</dbReference>
<dbReference type="SUPFAM" id="SSF47336">
    <property type="entry name" value="ACP-like"/>
    <property type="match status" value="2"/>
</dbReference>
<dbReference type="Pfam" id="PF00109">
    <property type="entry name" value="ketoacyl-synt"/>
    <property type="match status" value="1"/>
</dbReference>
<dbReference type="STRING" id="1379870.SD10_02295"/>
<evidence type="ECO:0008006" key="9">
    <source>
        <dbReference type="Google" id="ProtNLM"/>
    </source>
</evidence>
<evidence type="ECO:0000313" key="8">
    <source>
        <dbReference type="Proteomes" id="UP000033054"/>
    </source>
</evidence>
<dbReference type="PROSITE" id="PS00606">
    <property type="entry name" value="KS3_1"/>
    <property type="match status" value="1"/>
</dbReference>
<dbReference type="SUPFAM" id="SSF51735">
    <property type="entry name" value="NAD(P)-binding Rossmann-fold domains"/>
    <property type="match status" value="2"/>
</dbReference>
<evidence type="ECO:0000256" key="4">
    <source>
        <dbReference type="ARBA" id="ARBA00054155"/>
    </source>
</evidence>
<dbReference type="Gene3D" id="3.40.47.10">
    <property type="match status" value="1"/>
</dbReference>
<dbReference type="SUPFAM" id="SSF56801">
    <property type="entry name" value="Acetyl-CoA synthetase-like"/>
    <property type="match status" value="1"/>
</dbReference>
<dbReference type="InterPro" id="IPR020845">
    <property type="entry name" value="AMP-binding_CS"/>
</dbReference>
<dbReference type="InterPro" id="IPR013968">
    <property type="entry name" value="PKS_KR"/>
</dbReference>
<dbReference type="InterPro" id="IPR014031">
    <property type="entry name" value="Ketoacyl_synth_C"/>
</dbReference>
<dbReference type="InterPro" id="IPR020841">
    <property type="entry name" value="PKS_Beta-ketoAc_synthase_dom"/>
</dbReference>
<evidence type="ECO:0000256" key="1">
    <source>
        <dbReference type="ARBA" id="ARBA00022450"/>
    </source>
</evidence>
<feature type="domain" description="Carrier" evidence="5">
    <location>
        <begin position="588"/>
        <end position="666"/>
    </location>
</feature>
<dbReference type="CDD" id="cd00833">
    <property type="entry name" value="PKS"/>
    <property type="match status" value="1"/>
</dbReference>
<dbReference type="Gene3D" id="3.30.70.3290">
    <property type="match status" value="1"/>
</dbReference>
<dbReference type="Gene3D" id="3.30.300.30">
    <property type="match status" value="1"/>
</dbReference>
<keyword evidence="3" id="KW-0808">Transferase</keyword>
<dbReference type="CDD" id="cd08955">
    <property type="entry name" value="KR_2_FAS_SDR_x"/>
    <property type="match status" value="1"/>
</dbReference>
<dbReference type="InterPro" id="IPR020806">
    <property type="entry name" value="PKS_PP-bd"/>
</dbReference>
<reference evidence="7 8" key="1">
    <citation type="journal article" date="2014" name="Curr. Microbiol.">
        <title>Spirosoma radiotolerans sp. nov., a gamma-radiation-resistant bacterium isolated from gamma ray-irradiated soil.</title>
        <authorList>
            <person name="Lee J.J."/>
            <person name="Srinivasan S."/>
            <person name="Lim S."/>
            <person name="Joe M."/>
            <person name="Im S."/>
            <person name="Bae S.I."/>
            <person name="Park K.R."/>
            <person name="Han J.H."/>
            <person name="Park S.H."/>
            <person name="Joo B.M."/>
            <person name="Park S.J."/>
            <person name="Kim M.K."/>
        </authorList>
    </citation>
    <scope>NUCLEOTIDE SEQUENCE [LARGE SCALE GENOMIC DNA]</scope>
    <source>
        <strain evidence="7 8">DG5A</strain>
    </source>
</reference>
<dbReference type="Pfam" id="PF00550">
    <property type="entry name" value="PP-binding"/>
    <property type="match status" value="2"/>
</dbReference>
<dbReference type="Pfam" id="PF08659">
    <property type="entry name" value="KR"/>
    <property type="match status" value="1"/>
</dbReference>
<dbReference type="InterPro" id="IPR036291">
    <property type="entry name" value="NAD(P)-bd_dom_sf"/>
</dbReference>
<dbReference type="RefSeq" id="WP_046375501.1">
    <property type="nucleotide sequence ID" value="NZ_CP010429.1"/>
</dbReference>
<sequence length="2122" mass="232396">MAFTRSIDGVNLTNTLSGLLLSLKNENDKGIVFISGAENEATMAYSELLTQALSMLHYLQLSGVKPKDEIIFQVDDNKAFLISFWACLLGGFTAIPLPPGQHAESEAKLARVCSILTHPFILTSQSLRHKVDKVLIEHGLCVHVLVYQDTRNQEVAGELYEAQEDDTAFIQFSSGSTGSPKGVVLSHKNLLTNIAAIVEGAALKPTDRALSWMPLTHDMGLIGFHLVPLAIQIQAFLMPTDLFVRYPVLWMRKASEHRSTVTSSPNYGYQHFLNQFNAATQYDFDLSSLRLIFNGAEPIRADVCRNFTKALTPYGLSGHVMFAVYGLAEASLAVTFPTPEKPLSTLFVSQKCLGPSDRIRLTEPGHTDSCELINCGKPVPYCELAIRNSQGENLEDGQVGYIHIKGDNVTRGYYRNPETSQKVIGQDNWLNTDDLGFIYKGDLYVTGRMKELIVVAGQNIYPHDIERIAQQIEGIDAGKVVACGIPDAVTGTDSLALFVLFKKNGNEFYSLAKKLKRHIASQTGIEVKYVVPIKKVPKTTSGKIKRVALADEFMAGTFDSELKNLALLDEQARSPMPSTAGKPLATEAISAKRIAQWLTEWLAKRLEVGIQEINVYQSFAEQGVTSLIAVEMAQSLEAEHGLVVDRTSAWNYPTIDQLSKHLTSQSHSELTGSSLAEGYVHEPLAIVGMACRFPGADTIDDFWTLLEGGRNTASEADVTRWNAVAVERLTQPHKNKTITRGNYLDGIDRFDASFFGISPKEACAMDPQQRILLETTWQALEDAGVPENELSGRDFGVFIGVSHSDYAGFTMNDLAALNAYSGTGNALSIVANRVSYVFNLTGPSIAIDTACSSSLVALHQAGQHLRLNECSMAIVGGVNLIISPALNVVFSQANMLSTDGICKTFDNGADGYSRGEGCGVVILKRLSDAVKDGDRIQAVIRGSAVNQDGKSNGLTAPNGLSQRRVIQKALQVAKVEASEISYVETHGTGTPLGDPVEYQALKEALSEGRSAHKPCWIGSVKTNIGHLESAAGMAGVIKTVLALTKKQIPKHLNFEMANTYLNYDVASFLRVADKPIPWLTEGETRKAGVSSFGFGGTNAHIILEEADSYTPANPASEPLRNYPFLLSAKTDTALRAKVLQYGEFLRTTSLSFSDVCHTLACNRTHFSYRASFIASGKEEAIEQLRHLNITPVSPDAPIAFFFSDCPTFAKLNLTDIYEELPSFRSVVGRCSQTLGVPVAAILTGEGNSSSEHVWQSAFSKAYALMTYLCDLGISPNSVSGIGLGEILAACTAQVISVKEGYYLATAMGQLADGNKQALATALETITLNQPQLTMKAAGTADALNADGLTKAYWAERLLNAASVVAVEDHAQPNEINIDIARIKTSATTNSAAVDETSHVVNEPDRNLVVALLTRLYQKGATINWPALFENVGGRNVRLPGYPFERKPYWVDLKKRIEWLHSDLPVADDGQVGIKDSLDEHVYLPQWVSEPLQSPANPSKRTWLIFADKKGVGTELARKFEQNGHKTIKVFNGNCTFKIDESTYQLDGQNPDALQVLLQDGVIHQQPNGFIYLWAADADTNARHSETAFPAYAQFLNIIRVVGHLPCTDHTPFWVVTQPVSSVDDSVSESPYWGFAKSAWLEYPQLKGGIITMDSQHGPAVVDRIVSELVSQQSEDSVWFDDENRRVYRLKKASPLSESPLTLDRTGLYVITGGLGFLGIKFLQWMVAHGAQHIVLTTRKNIPPEATWATLPEDFQGLAALKQVKAFRQGGIDVKVVTLDIASHDQLREFIASVKLDGLLLKGVVHTAGDSEYRSIETIDPQAISRILQPKIVGGWNLHQVTKDADLHFFICLSSITAIWGGKNQALYAAANQFLDGLSIHRKALGLPGLTVNLGPIAGGGMAGDSTTMFEKVGIQAMDAEAIFPVISKLIASAESQAVLARIDWDKFDAVYRMHAVSPVLMMAKVPEPKHRDEGGQMASESLKKLEALYPADRHTYLLELLNDKVADVLGYRTGQRVPLDIGLFDLGLDSIMALSLKESLEKEFQVKLKQTVAFNYPTIHRMANYLMSEPLAAYFDQEPAVVEAVQTDHYRVDHQRRQTDDLETLTETELELILNEQINRFL</sequence>
<keyword evidence="8" id="KW-1185">Reference proteome</keyword>
<evidence type="ECO:0000256" key="3">
    <source>
        <dbReference type="ARBA" id="ARBA00022679"/>
    </source>
</evidence>
<dbReference type="InterPro" id="IPR001227">
    <property type="entry name" value="Ac_transferase_dom_sf"/>
</dbReference>
<dbReference type="GO" id="GO:0004312">
    <property type="term" value="F:fatty acid synthase activity"/>
    <property type="evidence" value="ECO:0007669"/>
    <property type="project" value="TreeGrafter"/>
</dbReference>
<dbReference type="SUPFAM" id="SSF52151">
    <property type="entry name" value="FabD/lysophospholipase-like"/>
    <property type="match status" value="1"/>
</dbReference>
<dbReference type="InterPro" id="IPR045851">
    <property type="entry name" value="AMP-bd_C_sf"/>
</dbReference>
<dbReference type="SMART" id="SM01294">
    <property type="entry name" value="PKS_PP_betabranch"/>
    <property type="match status" value="2"/>
</dbReference>